<feature type="transmembrane region" description="Helical" evidence="7">
    <location>
        <begin position="311"/>
        <end position="334"/>
    </location>
</feature>
<dbReference type="GeneID" id="20323077"/>
<evidence type="ECO:0000256" key="7">
    <source>
        <dbReference type="RuleBase" id="RU363079"/>
    </source>
</evidence>
<comment type="subcellular location">
    <subcellularLocation>
        <location evidence="1">Membrane</location>
        <topology evidence="1">Multi-pass membrane protein</topology>
    </subcellularLocation>
</comment>
<feature type="signal peptide" evidence="7">
    <location>
        <begin position="1"/>
        <end position="16"/>
    </location>
</feature>
<dbReference type="KEGG" id="ovi:T265_08898"/>
<keyword evidence="6 7" id="KW-0472">Membrane</keyword>
<accession>A0A074Z7W3</accession>
<keyword evidence="9" id="KW-1185">Reference proteome</keyword>
<dbReference type="GO" id="GO:0072657">
    <property type="term" value="P:protein localization to membrane"/>
    <property type="evidence" value="ECO:0007669"/>
    <property type="project" value="TreeGrafter"/>
</dbReference>
<feature type="chain" id="PRO_5007353346" description="Transmembrane 9 superfamily member" evidence="7">
    <location>
        <begin position="17"/>
        <end position="576"/>
    </location>
</feature>
<dbReference type="PANTHER" id="PTHR10766:SF41">
    <property type="entry name" value="TRANSMEMBRANE 9 SUPERFAMILY MEMBER 3"/>
    <property type="match status" value="1"/>
</dbReference>
<dbReference type="STRING" id="6198.A0A074Z7W3"/>
<dbReference type="AlphaFoldDB" id="A0A074Z7W3"/>
<dbReference type="EMBL" id="KL596862">
    <property type="protein sequence ID" value="KER23168.1"/>
    <property type="molecule type" value="Genomic_DNA"/>
</dbReference>
<feature type="transmembrane region" description="Helical" evidence="7">
    <location>
        <begin position="462"/>
        <end position="494"/>
    </location>
</feature>
<dbReference type="RefSeq" id="XP_009173090.1">
    <property type="nucleotide sequence ID" value="XM_009174826.1"/>
</dbReference>
<dbReference type="CTD" id="20323077"/>
<name>A0A074Z7W3_OPIVI</name>
<feature type="transmembrane region" description="Helical" evidence="7">
    <location>
        <begin position="377"/>
        <end position="399"/>
    </location>
</feature>
<feature type="transmembrane region" description="Helical" evidence="7">
    <location>
        <begin position="277"/>
        <end position="299"/>
    </location>
</feature>
<evidence type="ECO:0000256" key="3">
    <source>
        <dbReference type="ARBA" id="ARBA00022692"/>
    </source>
</evidence>
<comment type="similarity">
    <text evidence="2 7">Belongs to the nonaspanin (TM9SF) (TC 9.A.2) family.</text>
</comment>
<evidence type="ECO:0000256" key="6">
    <source>
        <dbReference type="ARBA" id="ARBA00023136"/>
    </source>
</evidence>
<evidence type="ECO:0000256" key="4">
    <source>
        <dbReference type="ARBA" id="ARBA00022729"/>
    </source>
</evidence>
<feature type="transmembrane region" description="Helical" evidence="7">
    <location>
        <begin position="346"/>
        <end position="371"/>
    </location>
</feature>
<evidence type="ECO:0000256" key="5">
    <source>
        <dbReference type="ARBA" id="ARBA00022989"/>
    </source>
</evidence>
<feature type="transmembrane region" description="Helical" evidence="7">
    <location>
        <begin position="506"/>
        <end position="526"/>
    </location>
</feature>
<dbReference type="InterPro" id="IPR004240">
    <property type="entry name" value="EMP70"/>
</dbReference>
<protein>
    <recommendedName>
        <fullName evidence="7">Transmembrane 9 superfamily member</fullName>
    </recommendedName>
</protein>
<proteinExistence type="inferred from homology"/>
<dbReference type="PANTHER" id="PTHR10766">
    <property type="entry name" value="TRANSMEMBRANE 9 SUPERFAMILY PROTEIN"/>
    <property type="match status" value="1"/>
</dbReference>
<evidence type="ECO:0000256" key="2">
    <source>
        <dbReference type="ARBA" id="ARBA00005227"/>
    </source>
</evidence>
<keyword evidence="3 7" id="KW-0812">Transmembrane</keyword>
<evidence type="ECO:0000256" key="1">
    <source>
        <dbReference type="ARBA" id="ARBA00004141"/>
    </source>
</evidence>
<evidence type="ECO:0000313" key="8">
    <source>
        <dbReference type="EMBL" id="KER23168.1"/>
    </source>
</evidence>
<dbReference type="Proteomes" id="UP000054324">
    <property type="component" value="Unassembled WGS sequence"/>
</dbReference>
<reference evidence="8 9" key="1">
    <citation type="submission" date="2013-11" db="EMBL/GenBank/DDBJ databases">
        <title>Opisthorchis viverrini - life in the bile duct.</title>
        <authorList>
            <person name="Young N.D."/>
            <person name="Nagarajan N."/>
            <person name="Lin S.J."/>
            <person name="Korhonen P.K."/>
            <person name="Jex A.R."/>
            <person name="Hall R.S."/>
            <person name="Safavi-Hemami H."/>
            <person name="Kaewkong W."/>
            <person name="Bertrand D."/>
            <person name="Gao S."/>
            <person name="Seet Q."/>
            <person name="Wongkham S."/>
            <person name="Teh B.T."/>
            <person name="Wongkham C."/>
            <person name="Intapan P.M."/>
            <person name="Maleewong W."/>
            <person name="Yang X."/>
            <person name="Hu M."/>
            <person name="Wang Z."/>
            <person name="Hofmann A."/>
            <person name="Sternberg P.W."/>
            <person name="Tan P."/>
            <person name="Wang J."/>
            <person name="Gasser R.B."/>
        </authorList>
    </citation>
    <scope>NUCLEOTIDE SEQUENCE [LARGE SCALE GENOMIC DNA]</scope>
</reference>
<keyword evidence="4 7" id="KW-0732">Signal</keyword>
<gene>
    <name evidence="8" type="ORF">T265_08898</name>
</gene>
<evidence type="ECO:0000313" key="9">
    <source>
        <dbReference type="Proteomes" id="UP000054324"/>
    </source>
</evidence>
<feature type="transmembrane region" description="Helical" evidence="7">
    <location>
        <begin position="538"/>
        <end position="562"/>
    </location>
</feature>
<organism evidence="8 9">
    <name type="scientific">Opisthorchis viverrini</name>
    <name type="common">Southeast Asian liver fluke</name>
    <dbReference type="NCBI Taxonomy" id="6198"/>
    <lineage>
        <taxon>Eukaryota</taxon>
        <taxon>Metazoa</taxon>
        <taxon>Spiralia</taxon>
        <taxon>Lophotrochozoa</taxon>
        <taxon>Platyhelminthes</taxon>
        <taxon>Trematoda</taxon>
        <taxon>Digenea</taxon>
        <taxon>Opisthorchiida</taxon>
        <taxon>Opisthorchiata</taxon>
        <taxon>Opisthorchiidae</taxon>
        <taxon>Opisthorchis</taxon>
    </lineage>
</organism>
<keyword evidence="5 7" id="KW-1133">Transmembrane helix</keyword>
<feature type="transmembrane region" description="Helical" evidence="7">
    <location>
        <begin position="435"/>
        <end position="456"/>
    </location>
</feature>
<feature type="transmembrane region" description="Helical" evidence="7">
    <location>
        <begin position="210"/>
        <end position="232"/>
    </location>
</feature>
<dbReference type="Pfam" id="PF02990">
    <property type="entry name" value="EMP70"/>
    <property type="match status" value="1"/>
</dbReference>
<dbReference type="OrthoDB" id="1666796at2759"/>
<dbReference type="GO" id="GO:0016020">
    <property type="term" value="C:membrane"/>
    <property type="evidence" value="ECO:0007669"/>
    <property type="project" value="UniProtKB-SubCell"/>
</dbReference>
<sequence>MSPVILLLLLVPLAYCDEHDHIYNDGEEVVLWMNTIGPYRNRQETYPFYSLPLCRGPKQSIEHAHETLGEALLGIELQYSGIDIRFKVNVTKTPVCTLNVDDGVYASLQNAIANQYWYQMYMDDLPIWSVLGESAGHAETYIWTHKDFTVEYNGNQIIKVVLMNTDLVPVHVGSPISFTYQVTWIPSSVPFEDRFNHYLDFDFFEHKIHWFSIFNSFMMVLFLVGLVSMILLRTLRRDYARYNKEDGLSDLDRELGDEYGWKQVHGDVFRQPAYPGLLASVIGSGAHLAVVSCVVLLLAVTNRLYTERGGFMSTAIFVFAASAPINGMVGGSLYAQMSGKKWIRQFLLGSTLLPILTFAAAFLVNLVAVYYQTSRSIPFLTMLAVVAILLFVIVPLNLVGTVLGRNLCGQANYPCRINSVPRPIPEKKWFMEPGFLILVTGMLPFGSIFIELYFIFTSFWAYKIYFVFGFTLLVLLLLMAVCSSVSAVGTYFLLNSEDYRWQWTSFMSGASISIYAYLYSAYYFIFKTKMNGFFQTSFFFVYMGLFCMYLGVLCGSIAYLAASRFVRKIYSTVKVD</sequence>